<proteinExistence type="predicted"/>
<sequence>MVSESWDGKRIYFTSSLLSNWDKKGKDDEQFLKMYNWNGKRLKLAFAIDFYKQKLGRAHHMKFQALDLNTLRPLRAEADGLDNIKQALNKP</sequence>
<organism evidence="1 2">
    <name type="scientific">Sulfuriferula plumbiphila</name>
    <dbReference type="NCBI Taxonomy" id="171865"/>
    <lineage>
        <taxon>Bacteria</taxon>
        <taxon>Pseudomonadati</taxon>
        <taxon>Pseudomonadota</taxon>
        <taxon>Betaproteobacteria</taxon>
        <taxon>Nitrosomonadales</taxon>
        <taxon>Sulfuricellaceae</taxon>
        <taxon>Sulfuriferula</taxon>
    </lineage>
</organism>
<name>A0A512LC61_9PROT</name>
<protein>
    <submittedName>
        <fullName evidence="1">Uncharacterized protein</fullName>
    </submittedName>
</protein>
<dbReference type="Proteomes" id="UP000321337">
    <property type="component" value="Unassembled WGS sequence"/>
</dbReference>
<comment type="caution">
    <text evidence="1">The sequence shown here is derived from an EMBL/GenBank/DDBJ whole genome shotgun (WGS) entry which is preliminary data.</text>
</comment>
<reference evidence="1 2" key="1">
    <citation type="submission" date="2019-07" db="EMBL/GenBank/DDBJ databases">
        <title>Whole genome shotgun sequence of Thiobacillus plumbophilus NBRC 107929.</title>
        <authorList>
            <person name="Hosoyama A."/>
            <person name="Uohara A."/>
            <person name="Ohji S."/>
            <person name="Ichikawa N."/>
        </authorList>
    </citation>
    <scope>NUCLEOTIDE SEQUENCE [LARGE SCALE GENOMIC DNA]</scope>
    <source>
        <strain evidence="1 2">NBRC 107929</strain>
    </source>
</reference>
<evidence type="ECO:0000313" key="1">
    <source>
        <dbReference type="EMBL" id="GEP32065.1"/>
    </source>
</evidence>
<accession>A0A512LC61</accession>
<gene>
    <name evidence="1" type="ORF">TPL01_32030</name>
</gene>
<evidence type="ECO:0000313" key="2">
    <source>
        <dbReference type="Proteomes" id="UP000321337"/>
    </source>
</evidence>
<dbReference type="EMBL" id="BKAD01000045">
    <property type="protein sequence ID" value="GEP32065.1"/>
    <property type="molecule type" value="Genomic_DNA"/>
</dbReference>
<dbReference type="AlphaFoldDB" id="A0A512LC61"/>
<keyword evidence="2" id="KW-1185">Reference proteome</keyword>